<name>A0A9D7E7X1_9PROT</name>
<comment type="caution">
    <text evidence="2">The sequence shown here is derived from an EMBL/GenBank/DDBJ whole genome shotgun (WGS) entry which is preliminary data.</text>
</comment>
<dbReference type="Pfam" id="PF10047">
    <property type="entry name" value="DUF2281"/>
    <property type="match status" value="1"/>
</dbReference>
<feature type="domain" description="DUF2281" evidence="1">
    <location>
        <begin position="6"/>
        <end position="65"/>
    </location>
</feature>
<evidence type="ECO:0000313" key="3">
    <source>
        <dbReference type="Proteomes" id="UP000807785"/>
    </source>
</evidence>
<gene>
    <name evidence="2" type="ORF">IPH26_22155</name>
</gene>
<dbReference type="Proteomes" id="UP000807785">
    <property type="component" value="Unassembled WGS sequence"/>
</dbReference>
<organism evidence="2 3">
    <name type="scientific">Candidatus Methylophosphatis roskildensis</name>
    <dbReference type="NCBI Taxonomy" id="2899263"/>
    <lineage>
        <taxon>Bacteria</taxon>
        <taxon>Pseudomonadati</taxon>
        <taxon>Pseudomonadota</taxon>
        <taxon>Betaproteobacteria</taxon>
        <taxon>Nitrosomonadales</taxon>
        <taxon>Sterolibacteriaceae</taxon>
        <taxon>Candidatus Methylophosphatis</taxon>
    </lineage>
</organism>
<protein>
    <submittedName>
        <fullName evidence="2">DUF2281 domain-containing protein</fullName>
    </submittedName>
</protein>
<evidence type="ECO:0000259" key="1">
    <source>
        <dbReference type="Pfam" id="PF10047"/>
    </source>
</evidence>
<accession>A0A9D7E7X1</accession>
<sequence>MTLPETIYAHARALPADLQREALDFIEYLERRYGVAPPATRAPDTAAFIARLAGSLSDDFPDDIDDVGLGPDAARETLE</sequence>
<dbReference type="InterPro" id="IPR018739">
    <property type="entry name" value="DUF2281"/>
</dbReference>
<proteinExistence type="predicted"/>
<dbReference type="EMBL" id="JADJEV010000005">
    <property type="protein sequence ID" value="MBK6975537.1"/>
    <property type="molecule type" value="Genomic_DNA"/>
</dbReference>
<evidence type="ECO:0000313" key="2">
    <source>
        <dbReference type="EMBL" id="MBK6975537.1"/>
    </source>
</evidence>
<dbReference type="AlphaFoldDB" id="A0A9D7E7X1"/>
<reference evidence="2" key="1">
    <citation type="submission" date="2020-10" db="EMBL/GenBank/DDBJ databases">
        <title>Connecting structure to function with the recovery of over 1000 high-quality activated sludge metagenome-assembled genomes encoding full-length rRNA genes using long-read sequencing.</title>
        <authorList>
            <person name="Singleton C.M."/>
            <person name="Petriglieri F."/>
            <person name="Kristensen J.M."/>
            <person name="Kirkegaard R.H."/>
            <person name="Michaelsen T.Y."/>
            <person name="Andersen M.H."/>
            <person name="Karst S.M."/>
            <person name="Dueholm M.S."/>
            <person name="Nielsen P.H."/>
            <person name="Albertsen M."/>
        </authorList>
    </citation>
    <scope>NUCLEOTIDE SEQUENCE</scope>
    <source>
        <strain evidence="2">Bjer_18-Q3-R1-45_BAT3C.347</strain>
    </source>
</reference>